<feature type="domain" description="Ubiquitin-like" evidence="1">
    <location>
        <begin position="69"/>
        <end position="124"/>
    </location>
</feature>
<dbReference type="InterPro" id="IPR054464">
    <property type="entry name" value="ULD_fung"/>
</dbReference>
<name>A0A1D9QM34_SCLS1</name>
<dbReference type="VEuPathDB" id="FungiDB:sscle_16g107410"/>
<evidence type="ECO:0000313" key="3">
    <source>
        <dbReference type="Proteomes" id="UP000177798"/>
    </source>
</evidence>
<dbReference type="EMBL" id="CP017829">
    <property type="protein sequence ID" value="APA15971.1"/>
    <property type="molecule type" value="Genomic_DNA"/>
</dbReference>
<proteinExistence type="predicted"/>
<accession>A0A1D9QM34</accession>
<evidence type="ECO:0000259" key="1">
    <source>
        <dbReference type="Pfam" id="PF22893"/>
    </source>
</evidence>
<evidence type="ECO:0000313" key="2">
    <source>
        <dbReference type="EMBL" id="APA15971.1"/>
    </source>
</evidence>
<dbReference type="AlphaFoldDB" id="A0A1D9QM34"/>
<dbReference type="Proteomes" id="UP000177798">
    <property type="component" value="Chromosome 16"/>
</dbReference>
<gene>
    <name evidence="2" type="ORF">sscle_16g107410</name>
</gene>
<dbReference type="OrthoDB" id="3045089at2759"/>
<protein>
    <recommendedName>
        <fullName evidence="1">Ubiquitin-like domain-containing protein</fullName>
    </recommendedName>
</protein>
<dbReference type="Pfam" id="PF22893">
    <property type="entry name" value="ULD_2"/>
    <property type="match status" value="1"/>
</dbReference>
<organism evidence="2 3">
    <name type="scientific">Sclerotinia sclerotiorum (strain ATCC 18683 / 1980 / Ss-1)</name>
    <name type="common">White mold</name>
    <name type="synonym">Whetzelinia sclerotiorum</name>
    <dbReference type="NCBI Taxonomy" id="665079"/>
    <lineage>
        <taxon>Eukaryota</taxon>
        <taxon>Fungi</taxon>
        <taxon>Dikarya</taxon>
        <taxon>Ascomycota</taxon>
        <taxon>Pezizomycotina</taxon>
        <taxon>Leotiomycetes</taxon>
        <taxon>Helotiales</taxon>
        <taxon>Sclerotiniaceae</taxon>
        <taxon>Sclerotinia</taxon>
    </lineage>
</organism>
<reference evidence="3" key="1">
    <citation type="journal article" date="2017" name="Genome Biol. Evol.">
        <title>The complete genome sequence of the phytopathogenic fungus Sclerotinia sclerotiorum reveals insights into the genome architecture of broad host range pathogens.</title>
        <authorList>
            <person name="Derbyshire M."/>
            <person name="Denton-Giles M."/>
            <person name="Hegedus D."/>
            <person name="Seifbarghy S."/>
            <person name="Rollins J."/>
            <person name="van Kan J."/>
            <person name="Seidl M.F."/>
            <person name="Faino L."/>
            <person name="Mbengue M."/>
            <person name="Navaud O."/>
            <person name="Raffaele S."/>
            <person name="Hammond-Kosack K."/>
            <person name="Heard S."/>
            <person name="Oliver R."/>
        </authorList>
    </citation>
    <scope>NUCLEOTIDE SEQUENCE [LARGE SCALE GENOMIC DNA]</scope>
    <source>
        <strain evidence="3">ATCC 18683 / 1980 / Ss-1</strain>
    </source>
</reference>
<sequence length="209" mass="23568">MDQQIAEKHVLPDQPLNKQDCISPVPMLCSNWTENSTSEPEEFLSKLEHAIQCLESSREYRLITGLETGIEELVRLAFLHVVIVGQRVNEGHYDILNPAGEVILPQLWEHYEQPGWEISISIRPALGHPRPCYSPPSMPPNGPPNAPVHVIDRLTCPPDPPAACFLPHYPPAVCSRSHYLPGYSSDPIVPEKGIRRLWHKVKGIFIKKQ</sequence>